<dbReference type="SUPFAM" id="SSF57889">
    <property type="entry name" value="Cysteine-rich domain"/>
    <property type="match status" value="1"/>
</dbReference>
<dbReference type="InterPro" id="IPR047983">
    <property type="entry name" value="DEF8_C1"/>
</dbReference>
<dbReference type="PROSITE" id="PS50081">
    <property type="entry name" value="ZF_DAG_PE_2"/>
    <property type="match status" value="1"/>
</dbReference>
<dbReference type="Pfam" id="PF02759">
    <property type="entry name" value="RUN"/>
    <property type="match status" value="1"/>
</dbReference>
<evidence type="ECO:0000256" key="2">
    <source>
        <dbReference type="ARBA" id="ARBA00022553"/>
    </source>
</evidence>
<evidence type="ECO:0000313" key="15">
    <source>
        <dbReference type="Proteomes" id="UP000225706"/>
    </source>
</evidence>
<dbReference type="Gene3D" id="3.30.60.20">
    <property type="match status" value="1"/>
</dbReference>
<dbReference type="InterPro" id="IPR046349">
    <property type="entry name" value="C1-like_sf"/>
</dbReference>
<dbReference type="InterPro" id="IPR025258">
    <property type="entry name" value="RH_dom"/>
</dbReference>
<evidence type="ECO:0000259" key="12">
    <source>
        <dbReference type="PROSITE" id="PS50081"/>
    </source>
</evidence>
<dbReference type="InterPro" id="IPR051366">
    <property type="entry name" value="DEF8"/>
</dbReference>
<dbReference type="GO" id="GO:0006914">
    <property type="term" value="P:autophagy"/>
    <property type="evidence" value="ECO:0007669"/>
    <property type="project" value="UniProtKB-KW"/>
</dbReference>
<evidence type="ECO:0000256" key="4">
    <source>
        <dbReference type="ARBA" id="ARBA00022737"/>
    </source>
</evidence>
<keyword evidence="15" id="KW-1185">Reference proteome</keyword>
<evidence type="ECO:0000256" key="8">
    <source>
        <dbReference type="ARBA" id="ARBA00023006"/>
    </source>
</evidence>
<dbReference type="InterPro" id="IPR004012">
    <property type="entry name" value="Run_dom"/>
</dbReference>
<feature type="coiled-coil region" evidence="10">
    <location>
        <begin position="620"/>
        <end position="647"/>
    </location>
</feature>
<comment type="similarity">
    <text evidence="9">Belongs to the DEF8 family.</text>
</comment>
<feature type="domain" description="Phorbol-ester/DAG-type" evidence="12">
    <location>
        <begin position="660"/>
        <end position="710"/>
    </location>
</feature>
<comment type="subcellular location">
    <subcellularLocation>
        <location evidence="1">Late endosome</location>
    </subcellularLocation>
</comment>
<dbReference type="InterPro" id="IPR037213">
    <property type="entry name" value="Run_dom_sf"/>
</dbReference>
<keyword evidence="5" id="KW-0967">Endosome</keyword>
<evidence type="ECO:0000256" key="9">
    <source>
        <dbReference type="ARBA" id="ARBA00029450"/>
    </source>
</evidence>
<dbReference type="EMBL" id="LSMT01000136">
    <property type="protein sequence ID" value="PFX26018.1"/>
    <property type="molecule type" value="Genomic_DNA"/>
</dbReference>
<dbReference type="Pfam" id="PF13901">
    <property type="entry name" value="RH_dom"/>
    <property type="match status" value="1"/>
</dbReference>
<feature type="domain" description="RUN" evidence="13">
    <location>
        <begin position="34"/>
        <end position="164"/>
    </location>
</feature>
<feature type="compositionally biased region" description="Low complexity" evidence="11">
    <location>
        <begin position="535"/>
        <end position="546"/>
    </location>
</feature>
<dbReference type="CDD" id="cd17671">
    <property type="entry name" value="RUN"/>
    <property type="match status" value="1"/>
</dbReference>
<keyword evidence="2" id="KW-0597">Phosphoprotein</keyword>
<keyword evidence="10" id="KW-0175">Coiled coil</keyword>
<sequence length="960" mass="108976">MQDSHDSERDELFQNLSCAVQEIQGRVAQGYSVIWNCSAVDKLCFCMEDVFNHGLKEGLLSWASSNQVSFWSLANNITCKKDIEDIKRLQLKCEQEKCLAWIRQGLKENTLGSYINVITQDEKLLREFYHSHAFFCDQEKAEKVRDLIMYGISHLDFDISLSSSSKRLVARKDNPAMIAADAMITRLPERSSTVNGSASPSSSWNGHEHDTNWQDQESSTLKSEQTGKKRKKKKKAGVAMIADTEEAHCTDKVIQMHRELDLHDFNQKFKTCENENGTEGTSENSKLVNNILNSALDAEDTSSEISLTMELPVSEIVSEKFEEPSRTINQTEDALANALTTEEITTNDYLLEEKVCLDEDVVNTTVERSEEKECMGMNTEENKELDANCISDHNTSYEASCFAERSCEADTHVVNIPVVENRSSSLNPFEDSGDDESDAVDGVTEKDDNTSESETPEHFASLATFECGTPKQVDSIREIEKERTLSNVSYEGEDFNIIPGIHKDSVSGSSGSFNGSGSFSQRSSRNNTLDSIPRSSTFGSSVASGSWPNRSGSFNHNYSKVEAGFSVGSSGSELSEYEMFDELLGLEEDHFSPPESFMGFSTSEELKHAITACKDMINAASEDTEEKNKLINKLVQLRLKLQDTQDSKTENETNAKKILSHLFVKEDDPGKKSHCDKCGKTIWMWQSLYTCNACNYHSHRRCLELIRRPCASRKVSVSKYNLRICPETGMSSQQYKCAECRKQIGLTRGERSEARLCDYSGQYFCEECHWNDMVVIPARVVHNWDFSTYKVSRQWKQFLDLMLTRPLLKIEKLNPELFKFVVELREIKRLREEILIMKKYFVTCREALERKLLLQLKEKQHFVDSDNIYSLQDLIDINSGSLSAFLTKTHSVFFTHIKKECQLCKAKGFVCEICGKDEVIFAFDPHAAQCNECRAVYHKNCFKVGVCPKCERRQKKSFKS</sequence>
<evidence type="ECO:0000256" key="7">
    <source>
        <dbReference type="ARBA" id="ARBA00022833"/>
    </source>
</evidence>
<dbReference type="GO" id="GO:0005770">
    <property type="term" value="C:late endosome"/>
    <property type="evidence" value="ECO:0007669"/>
    <property type="project" value="UniProtKB-SubCell"/>
</dbReference>
<dbReference type="PANTHER" id="PTHR12326:SF3">
    <property type="entry name" value="DIFFERENTIALLY EXPRESSED IN FDCP 8 HOMOLOG"/>
    <property type="match status" value="1"/>
</dbReference>
<dbReference type="PROSITE" id="PS00479">
    <property type="entry name" value="ZF_DAG_PE_1"/>
    <property type="match status" value="1"/>
</dbReference>
<protein>
    <submittedName>
        <fullName evidence="14">Differentially expressed in FDCP 8-like</fullName>
    </submittedName>
</protein>
<dbReference type="GO" id="GO:0008270">
    <property type="term" value="F:zinc ion binding"/>
    <property type="evidence" value="ECO:0007669"/>
    <property type="project" value="UniProtKB-KW"/>
</dbReference>
<gene>
    <name evidence="14" type="primary">Def8</name>
    <name evidence="14" type="ORF">AWC38_SpisGene9327</name>
</gene>
<evidence type="ECO:0000256" key="3">
    <source>
        <dbReference type="ARBA" id="ARBA00022723"/>
    </source>
</evidence>
<evidence type="ECO:0000256" key="10">
    <source>
        <dbReference type="SAM" id="Coils"/>
    </source>
</evidence>
<dbReference type="CDD" id="cd20819">
    <property type="entry name" value="C1_DEF8"/>
    <property type="match status" value="1"/>
</dbReference>
<evidence type="ECO:0000259" key="13">
    <source>
        <dbReference type="PROSITE" id="PS50826"/>
    </source>
</evidence>
<feature type="region of interest" description="Disordered" evidence="11">
    <location>
        <begin position="423"/>
        <end position="461"/>
    </location>
</feature>
<dbReference type="SMART" id="SM01175">
    <property type="entry name" value="DUF4206"/>
    <property type="match status" value="1"/>
</dbReference>
<name>A0A2B4SBQ5_STYPI</name>
<feature type="region of interest" description="Disordered" evidence="11">
    <location>
        <begin position="189"/>
        <end position="237"/>
    </location>
</feature>
<feature type="compositionally biased region" description="Polar residues" evidence="11">
    <location>
        <begin position="190"/>
        <end position="205"/>
    </location>
</feature>
<proteinExistence type="inferred from homology"/>
<accession>A0A2B4SBQ5</accession>
<dbReference type="SMART" id="SM00593">
    <property type="entry name" value="RUN"/>
    <property type="match status" value="1"/>
</dbReference>
<dbReference type="PANTHER" id="PTHR12326">
    <property type="entry name" value="PLECKSTRIN HOMOLOGY DOMAIN CONTAINING PROTEIN"/>
    <property type="match status" value="1"/>
</dbReference>
<reference evidence="15" key="1">
    <citation type="journal article" date="2017" name="bioRxiv">
        <title>Comparative analysis of the genomes of Stylophora pistillata and Acropora digitifera provides evidence for extensive differences between species of corals.</title>
        <authorList>
            <person name="Voolstra C.R."/>
            <person name="Li Y."/>
            <person name="Liew Y.J."/>
            <person name="Baumgarten S."/>
            <person name="Zoccola D."/>
            <person name="Flot J.-F."/>
            <person name="Tambutte S."/>
            <person name="Allemand D."/>
            <person name="Aranda M."/>
        </authorList>
    </citation>
    <scope>NUCLEOTIDE SEQUENCE [LARGE SCALE GENOMIC DNA]</scope>
</reference>
<keyword evidence="8" id="KW-0072">Autophagy</keyword>
<feature type="compositionally biased region" description="Polar residues" evidence="11">
    <location>
        <begin position="213"/>
        <end position="224"/>
    </location>
</feature>
<comment type="caution">
    <text evidence="14">The sequence shown here is derived from an EMBL/GenBank/DDBJ whole genome shotgun (WGS) entry which is preliminary data.</text>
</comment>
<evidence type="ECO:0000256" key="5">
    <source>
        <dbReference type="ARBA" id="ARBA00022753"/>
    </source>
</evidence>
<evidence type="ECO:0000256" key="11">
    <source>
        <dbReference type="SAM" id="MobiDB-lite"/>
    </source>
</evidence>
<keyword evidence="6" id="KW-0863">Zinc-finger</keyword>
<dbReference type="SUPFAM" id="SSF140741">
    <property type="entry name" value="RUN domain-like"/>
    <property type="match status" value="1"/>
</dbReference>
<dbReference type="AlphaFoldDB" id="A0A2B4SBQ5"/>
<keyword evidence="3" id="KW-0479">Metal-binding</keyword>
<keyword evidence="4" id="KW-0677">Repeat</keyword>
<dbReference type="Proteomes" id="UP000225706">
    <property type="component" value="Unassembled WGS sequence"/>
</dbReference>
<feature type="compositionally biased region" description="Low complexity" evidence="11">
    <location>
        <begin position="506"/>
        <end position="526"/>
    </location>
</feature>
<keyword evidence="7" id="KW-0862">Zinc</keyword>
<evidence type="ECO:0000256" key="6">
    <source>
        <dbReference type="ARBA" id="ARBA00022771"/>
    </source>
</evidence>
<evidence type="ECO:0000313" key="14">
    <source>
        <dbReference type="EMBL" id="PFX26018.1"/>
    </source>
</evidence>
<dbReference type="STRING" id="50429.A0A2B4SBQ5"/>
<dbReference type="OrthoDB" id="1918044at2759"/>
<organism evidence="14 15">
    <name type="scientific">Stylophora pistillata</name>
    <name type="common">Smooth cauliflower coral</name>
    <dbReference type="NCBI Taxonomy" id="50429"/>
    <lineage>
        <taxon>Eukaryota</taxon>
        <taxon>Metazoa</taxon>
        <taxon>Cnidaria</taxon>
        <taxon>Anthozoa</taxon>
        <taxon>Hexacorallia</taxon>
        <taxon>Scleractinia</taxon>
        <taxon>Astrocoeniina</taxon>
        <taxon>Pocilloporidae</taxon>
        <taxon>Stylophora</taxon>
    </lineage>
</organism>
<dbReference type="PROSITE" id="PS50826">
    <property type="entry name" value="RUN"/>
    <property type="match status" value="1"/>
</dbReference>
<feature type="region of interest" description="Disordered" evidence="11">
    <location>
        <begin position="506"/>
        <end position="546"/>
    </location>
</feature>
<dbReference type="InterPro" id="IPR002219">
    <property type="entry name" value="PKC_DAG/PE"/>
</dbReference>
<dbReference type="Gene3D" id="1.20.58.900">
    <property type="match status" value="1"/>
</dbReference>
<evidence type="ECO:0000256" key="1">
    <source>
        <dbReference type="ARBA" id="ARBA00004603"/>
    </source>
</evidence>